<dbReference type="PATRIC" id="fig|389348.3.peg.529"/>
<organism evidence="1 2">
    <name type="scientific">Candidatus Protochlamydia naegleriophila</name>
    <dbReference type="NCBI Taxonomy" id="389348"/>
    <lineage>
        <taxon>Bacteria</taxon>
        <taxon>Pseudomonadati</taxon>
        <taxon>Chlamydiota</taxon>
        <taxon>Chlamydiia</taxon>
        <taxon>Parachlamydiales</taxon>
        <taxon>Parachlamydiaceae</taxon>
        <taxon>Candidatus Protochlamydia</taxon>
    </lineage>
</organism>
<protein>
    <submittedName>
        <fullName evidence="1">Uncharacterized protein</fullName>
    </submittedName>
</protein>
<dbReference type="STRING" id="389348.PNK_0479"/>
<dbReference type="EMBL" id="LN879502">
    <property type="protein sequence ID" value="CUI16107.1"/>
    <property type="molecule type" value="Genomic_DNA"/>
</dbReference>
<sequence>MINFNLNEVISVITHTADSINNRNTSHSYIKIDGKKWSVAQAKATSIKEVSRCVKSILAENRAISLPTLHTLRNCFDAIASSYLTKHSGILARLMRFFSRSVRSEYQQTKTLIEDAKNSLEQLILTGSEISPSNGTSLREAVKSTHVFIFSGPFEGEHTGDTDYAEKMVDLLEEEQINASYITGSTVAQGAPLYDPKDITYAGYGERRKIVDDDKRKQAVANVISHLLSFDGPKIFHLQLRVPETGCLFLPEDLKQLKEQGIKVIVTCHEWQLNNHRPWYQEQAFEYFQEADKVVFLNQEDASHAVNFSERNLNELLDKHSVSAVPITVTIHTPPSVAEVLNRDKNIITFGLIRPNKGFEQAVYLAQKIKDNGPEGCKVLIAGKPTSFNYFMRLATPILALNEEDTTRLKQAWDQDPIHFGAFKQMIHLLQKENRPEALPAEFHIDLSEQEWQDLVSRSKYAYKPDNKGFANNASAIINLLANGCITFAKWGIVTDRQFLPGGTHGNAIILTKEQKPDLANFSPEPEEVIADIRMRESDPDQKLNRETVTAALKAAHDPIKGVFSNKVVTQDVIAVYEQFLNEDA</sequence>
<evidence type="ECO:0000313" key="1">
    <source>
        <dbReference type="EMBL" id="CUI16107.1"/>
    </source>
</evidence>
<keyword evidence="2" id="KW-1185">Reference proteome</keyword>
<name>A0A0U5K1Y6_9BACT</name>
<dbReference type="InParanoid" id="A0A0U5K1Y6"/>
<dbReference type="KEGG" id="pnl:PNK_0479"/>
<evidence type="ECO:0000313" key="2">
    <source>
        <dbReference type="Proteomes" id="UP000069902"/>
    </source>
</evidence>
<dbReference type="Gene3D" id="3.40.50.2000">
    <property type="entry name" value="Glycogen Phosphorylase B"/>
    <property type="match status" value="2"/>
</dbReference>
<dbReference type="RefSeq" id="WP_032125075.1">
    <property type="nucleotide sequence ID" value="NZ_LN879502.1"/>
</dbReference>
<proteinExistence type="predicted"/>
<reference evidence="2" key="1">
    <citation type="submission" date="2015-09" db="EMBL/GenBank/DDBJ databases">
        <authorList>
            <person name="Bertelli C."/>
        </authorList>
    </citation>
    <scope>NUCLEOTIDE SEQUENCE [LARGE SCALE GENOMIC DNA]</scope>
    <source>
        <strain evidence="2">KNic</strain>
    </source>
</reference>
<dbReference type="SUPFAM" id="SSF53756">
    <property type="entry name" value="UDP-Glycosyltransferase/glycogen phosphorylase"/>
    <property type="match status" value="1"/>
</dbReference>
<gene>
    <name evidence="1" type="ORF">PNK_0479</name>
</gene>
<dbReference type="AlphaFoldDB" id="A0A0U5K1Y6"/>
<dbReference type="Proteomes" id="UP000069902">
    <property type="component" value="Chromosome cPNK"/>
</dbReference>
<accession>A0A0U5K1Y6</accession>